<dbReference type="Gene3D" id="2.60.40.420">
    <property type="entry name" value="Cupredoxins - blue copper proteins"/>
    <property type="match status" value="2"/>
</dbReference>
<evidence type="ECO:0000256" key="4">
    <source>
        <dbReference type="SAM" id="Phobius"/>
    </source>
</evidence>
<keyword evidence="2" id="KW-0560">Oxidoreductase</keyword>
<dbReference type="PROSITE" id="PS00080">
    <property type="entry name" value="MULTICOPPER_OXIDASE2"/>
    <property type="match status" value="1"/>
</dbReference>
<dbReference type="Pfam" id="PF07731">
    <property type="entry name" value="Cu-oxidase_2"/>
    <property type="match status" value="1"/>
</dbReference>
<keyword evidence="8" id="KW-1185">Reference proteome</keyword>
<keyword evidence="4" id="KW-0812">Transmembrane</keyword>
<dbReference type="SUPFAM" id="SSF49503">
    <property type="entry name" value="Cupredoxins"/>
    <property type="match status" value="3"/>
</dbReference>
<dbReference type="InterPro" id="IPR008972">
    <property type="entry name" value="Cupredoxin"/>
</dbReference>
<sequence length="693" mass="74658">MIWVMVQFASTILLAVASGFAAMCAGRVCLAPTTGKMASRLRTSLVLICIGGLILFVKLAATVQLAATAGWIVVEDKAVAQLPMLLIPAAAVLWCSIPAAKAIRADIRAAAGAPKEPPSPQARLSAAEPLWAFPVCLAYIGALLSVIQQFFIAEWPLPVGKILAVWAVFAAWTCLLWIELRNRHRRLANSGVPEQGTRAARLYRKGGAVLAAASVLVIWYVLGAQASRVPDRMSMAGDGHAGGHARHAAAAAQPVSVAELTGPRSALPDRYFYLEAQKTMVTLPSGEQREAWTFNGELPGPELRVKEGELVEVALYNRDVDAGVTIHWHGIDVPNAEDGVAGLTQDAVMPEQLHIYRFVADEAGTYWYHSHHQSSRQVQMGLYGVIIVEPDEAPAQPAVDLTVMLHDWQTENGTTVTLGGPDRLRRVKAEPGTPVRLRFVNAGNLPASVYISGVPFRVTAIDGADLHEPGDLTGARLELAAGGRYDVTFVMPETAVGVARRGGPFAQDSGALVLSPADEGLPPDAAADSVFDPASYGTPAAAKFGPDTRYDRHYTLVFDNRLGFYNGKFNFVQTINGRVFPDAPMFMVREGELVKMTLANRGFEDHPMHLHGHHIQVLSRNGKAVTGSPWIADTLNVAPGERYEVAFEADNPGIWMDHCHNLDHAAVGMSAHVAYEGYYSPYEIGGATVNQPE</sequence>
<dbReference type="CDD" id="cd04202">
    <property type="entry name" value="CuRO_D2_2dMcoN_like"/>
    <property type="match status" value="1"/>
</dbReference>
<comment type="caution">
    <text evidence="7">The sequence shown here is derived from an EMBL/GenBank/DDBJ whole genome shotgun (WGS) entry which is preliminary data.</text>
</comment>
<feature type="domain" description="Plastocyanin-like" evidence="5">
    <location>
        <begin position="570"/>
        <end position="674"/>
    </location>
</feature>
<dbReference type="PANTHER" id="PTHR11709:SF394">
    <property type="entry name" value="FI03373P-RELATED"/>
    <property type="match status" value="1"/>
</dbReference>
<feature type="transmembrane region" description="Helical" evidence="4">
    <location>
        <begin position="45"/>
        <end position="74"/>
    </location>
</feature>
<reference evidence="7 8" key="1">
    <citation type="submission" date="2021-04" db="EMBL/GenBank/DDBJ databases">
        <authorList>
            <person name="Rakotoarivonina H."/>
        </authorList>
    </citation>
    <scope>NUCLEOTIDE SEQUENCE [LARGE SCALE GENOMIC DNA]</scope>
    <source>
        <strain evidence="7 8">XE</strain>
    </source>
</reference>
<dbReference type="RefSeq" id="WP_213485675.1">
    <property type="nucleotide sequence ID" value="NZ_CAJRAY010000083.1"/>
</dbReference>
<keyword evidence="3" id="KW-0186">Copper</keyword>
<feature type="transmembrane region" description="Helical" evidence="4">
    <location>
        <begin position="202"/>
        <end position="222"/>
    </location>
</feature>
<evidence type="ECO:0000259" key="6">
    <source>
        <dbReference type="Pfam" id="PF07732"/>
    </source>
</evidence>
<evidence type="ECO:0000256" key="3">
    <source>
        <dbReference type="ARBA" id="ARBA00023008"/>
    </source>
</evidence>
<dbReference type="Pfam" id="PF07732">
    <property type="entry name" value="Cu-oxidase_3"/>
    <property type="match status" value="1"/>
</dbReference>
<evidence type="ECO:0000313" key="8">
    <source>
        <dbReference type="Proteomes" id="UP000681526"/>
    </source>
</evidence>
<dbReference type="InterPro" id="IPR045087">
    <property type="entry name" value="Cu-oxidase_fam"/>
</dbReference>
<name>A0ABN7S3F4_THEXY</name>
<dbReference type="InterPro" id="IPR002355">
    <property type="entry name" value="Cu_oxidase_Cu_BS"/>
</dbReference>
<keyword evidence="1" id="KW-0479">Metal-binding</keyword>
<feature type="transmembrane region" description="Helical" evidence="4">
    <location>
        <begin position="130"/>
        <end position="151"/>
    </location>
</feature>
<feature type="domain" description="Plastocyanin-like" evidence="6">
    <location>
        <begin position="276"/>
        <end position="392"/>
    </location>
</feature>
<dbReference type="EMBL" id="CAJRAY010000083">
    <property type="protein sequence ID" value="CAG5091630.1"/>
    <property type="molecule type" value="Genomic_DNA"/>
</dbReference>
<protein>
    <submittedName>
        <fullName evidence="7">Quinone-forming monooxygenase</fullName>
    </submittedName>
</protein>
<evidence type="ECO:0000313" key="7">
    <source>
        <dbReference type="EMBL" id="CAG5091630.1"/>
    </source>
</evidence>
<feature type="transmembrane region" description="Helical" evidence="4">
    <location>
        <begin position="12"/>
        <end position="33"/>
    </location>
</feature>
<evidence type="ECO:0000256" key="2">
    <source>
        <dbReference type="ARBA" id="ARBA00023002"/>
    </source>
</evidence>
<dbReference type="GO" id="GO:0004497">
    <property type="term" value="F:monooxygenase activity"/>
    <property type="evidence" value="ECO:0007669"/>
    <property type="project" value="UniProtKB-KW"/>
</dbReference>
<proteinExistence type="predicted"/>
<keyword evidence="4" id="KW-1133">Transmembrane helix</keyword>
<dbReference type="PANTHER" id="PTHR11709">
    <property type="entry name" value="MULTI-COPPER OXIDASE"/>
    <property type="match status" value="1"/>
</dbReference>
<keyword evidence="7" id="KW-0503">Monooxygenase</keyword>
<gene>
    <name evidence="7" type="primary">txxe 3151-san3</name>
    <name evidence="7" type="ORF">TXXE_15980</name>
</gene>
<feature type="transmembrane region" description="Helical" evidence="4">
    <location>
        <begin position="163"/>
        <end position="181"/>
    </location>
</feature>
<dbReference type="InterPro" id="IPR011706">
    <property type="entry name" value="Cu-oxidase_C"/>
</dbReference>
<feature type="transmembrane region" description="Helical" evidence="4">
    <location>
        <begin position="80"/>
        <end position="100"/>
    </location>
</feature>
<accession>A0ABN7S3F4</accession>
<organism evidence="7 8">
    <name type="scientific">Thermobacillus xylanilyticus</name>
    <dbReference type="NCBI Taxonomy" id="76633"/>
    <lineage>
        <taxon>Bacteria</taxon>
        <taxon>Bacillati</taxon>
        <taxon>Bacillota</taxon>
        <taxon>Bacilli</taxon>
        <taxon>Bacillales</taxon>
        <taxon>Paenibacillaceae</taxon>
        <taxon>Thermobacillus</taxon>
    </lineage>
</organism>
<evidence type="ECO:0000256" key="1">
    <source>
        <dbReference type="ARBA" id="ARBA00022723"/>
    </source>
</evidence>
<keyword evidence="4" id="KW-0472">Membrane</keyword>
<evidence type="ECO:0000259" key="5">
    <source>
        <dbReference type="Pfam" id="PF07731"/>
    </source>
</evidence>
<dbReference type="InterPro" id="IPR011707">
    <property type="entry name" value="Cu-oxidase-like_N"/>
</dbReference>
<dbReference type="Proteomes" id="UP000681526">
    <property type="component" value="Unassembled WGS sequence"/>
</dbReference>